<dbReference type="PATRIC" id="fig|273035.7.peg.801"/>
<dbReference type="AlphaFoldDB" id="A0A0K2JG42"/>
<proteinExistence type="predicted"/>
<keyword evidence="1" id="KW-0812">Transmembrane</keyword>
<reference evidence="2 3" key="1">
    <citation type="journal article" date="2015" name="Genome Announc.">
        <title>Complete Genome Sequence of Spiroplasma kunkelii Strain CR2-3x, Causal Agent of Corn Stunt Disease in Zea mays L.</title>
        <authorList>
            <person name="Davis R.E."/>
            <person name="Shao J."/>
            <person name="Dally E.L."/>
            <person name="Zhao Y."/>
            <person name="Gasparich G.E."/>
            <person name="Gaynor B.J."/>
            <person name="Athey J.C."/>
            <person name="Harrison N.A."/>
            <person name="Donofrio N."/>
        </authorList>
    </citation>
    <scope>NUCLEOTIDE SEQUENCE [LARGE SCALE GENOMIC DNA]</scope>
    <source>
        <strain evidence="2 3">CR2-3x</strain>
    </source>
</reference>
<dbReference type="EMBL" id="CP010899">
    <property type="protein sequence ID" value="ALA97559.1"/>
    <property type="molecule type" value="Genomic_DNA"/>
</dbReference>
<sequence length="59" mass="6982">MPTWLTTIFSVVIILGIFAWIGLSIYQKIKQIQGKKKEKKKLIERRIKNNVRYVFNNSS</sequence>
<dbReference type="KEGG" id="skn:SKUN_00666"/>
<keyword evidence="3" id="KW-1185">Reference proteome</keyword>
<feature type="transmembrane region" description="Helical" evidence="1">
    <location>
        <begin position="6"/>
        <end position="26"/>
    </location>
</feature>
<dbReference type="RefSeq" id="WP_053390808.1">
    <property type="nucleotide sequence ID" value="NZ_CP010899.1"/>
</dbReference>
<dbReference type="Proteomes" id="UP000062963">
    <property type="component" value="Chromosome"/>
</dbReference>
<accession>A0A0K2JG42</accession>
<keyword evidence="1" id="KW-1133">Transmembrane helix</keyword>
<protein>
    <submittedName>
        <fullName evidence="2">Spiroplasmavirus-related protein</fullName>
    </submittedName>
</protein>
<name>A0A0K2JG42_SPIKU</name>
<evidence type="ECO:0000256" key="1">
    <source>
        <dbReference type="SAM" id="Phobius"/>
    </source>
</evidence>
<dbReference type="Pfam" id="PF11044">
    <property type="entry name" value="TMEMspv1-c74-12"/>
    <property type="match status" value="1"/>
</dbReference>
<organism evidence="2 3">
    <name type="scientific">Spiroplasma kunkelii CR2-3x</name>
    <dbReference type="NCBI Taxonomy" id="273035"/>
    <lineage>
        <taxon>Bacteria</taxon>
        <taxon>Bacillati</taxon>
        <taxon>Mycoplasmatota</taxon>
        <taxon>Mollicutes</taxon>
        <taxon>Entomoplasmatales</taxon>
        <taxon>Spiroplasmataceae</taxon>
        <taxon>Spiroplasma</taxon>
    </lineage>
</organism>
<gene>
    <name evidence="2" type="ORF">SKUN_00666</name>
</gene>
<keyword evidence="1" id="KW-0472">Membrane</keyword>
<evidence type="ECO:0000313" key="2">
    <source>
        <dbReference type="EMBL" id="ALA97559.1"/>
    </source>
</evidence>
<evidence type="ECO:0000313" key="3">
    <source>
        <dbReference type="Proteomes" id="UP000062963"/>
    </source>
</evidence>